<feature type="region of interest" description="Disordered" evidence="1">
    <location>
        <begin position="694"/>
        <end position="798"/>
    </location>
</feature>
<dbReference type="InterPro" id="IPR002035">
    <property type="entry name" value="VWF_A"/>
</dbReference>
<evidence type="ECO:0000313" key="4">
    <source>
        <dbReference type="EMBL" id="KIK27149.1"/>
    </source>
</evidence>
<evidence type="ECO:0000256" key="1">
    <source>
        <dbReference type="SAM" id="MobiDB-lite"/>
    </source>
</evidence>
<feature type="domain" description="VWFA" evidence="2">
    <location>
        <begin position="277"/>
        <end position="454"/>
    </location>
</feature>
<dbReference type="Gene3D" id="3.40.50.410">
    <property type="entry name" value="von Willebrand factor, type A domain"/>
    <property type="match status" value="1"/>
</dbReference>
<feature type="compositionally biased region" description="Polar residues" evidence="1">
    <location>
        <begin position="694"/>
        <end position="710"/>
    </location>
</feature>
<evidence type="ECO:0000259" key="2">
    <source>
        <dbReference type="PROSITE" id="PS50234"/>
    </source>
</evidence>
<dbReference type="PROSITE" id="PS51468">
    <property type="entry name" value="VIT"/>
    <property type="match status" value="1"/>
</dbReference>
<dbReference type="InterPro" id="IPR013694">
    <property type="entry name" value="VIT"/>
</dbReference>
<dbReference type="EMBL" id="KN833697">
    <property type="protein sequence ID" value="KIK27149.1"/>
    <property type="molecule type" value="Genomic_DNA"/>
</dbReference>
<organism evidence="4 5">
    <name type="scientific">Pisolithus microcarpus 441</name>
    <dbReference type="NCBI Taxonomy" id="765257"/>
    <lineage>
        <taxon>Eukaryota</taxon>
        <taxon>Fungi</taxon>
        <taxon>Dikarya</taxon>
        <taxon>Basidiomycota</taxon>
        <taxon>Agaricomycotina</taxon>
        <taxon>Agaricomycetes</taxon>
        <taxon>Agaricomycetidae</taxon>
        <taxon>Boletales</taxon>
        <taxon>Sclerodermatineae</taxon>
        <taxon>Pisolithaceae</taxon>
        <taxon>Pisolithus</taxon>
    </lineage>
</organism>
<dbReference type="OrthoDB" id="1729737at2759"/>
<feature type="domain" description="VIT" evidence="3">
    <location>
        <begin position="7"/>
        <end position="136"/>
    </location>
</feature>
<dbReference type="PANTHER" id="PTHR45737">
    <property type="entry name" value="VON WILLEBRAND FACTOR A DOMAIN-CONTAINING PROTEIN 5A"/>
    <property type="match status" value="1"/>
</dbReference>
<keyword evidence="5" id="KW-1185">Reference proteome</keyword>
<dbReference type="STRING" id="765257.A0A0C9ZMM0"/>
<dbReference type="Pfam" id="PF08487">
    <property type="entry name" value="VIT"/>
    <property type="match status" value="1"/>
</dbReference>
<dbReference type="AlphaFoldDB" id="A0A0C9ZMM0"/>
<dbReference type="PROSITE" id="PS50234">
    <property type="entry name" value="VWFA"/>
    <property type="match status" value="1"/>
</dbReference>
<feature type="compositionally biased region" description="Low complexity" evidence="1">
    <location>
        <begin position="742"/>
        <end position="761"/>
    </location>
</feature>
<feature type="compositionally biased region" description="Basic and acidic residues" evidence="1">
    <location>
        <begin position="651"/>
        <end position="660"/>
    </location>
</feature>
<evidence type="ECO:0000259" key="3">
    <source>
        <dbReference type="PROSITE" id="PS51468"/>
    </source>
</evidence>
<gene>
    <name evidence="4" type="ORF">PISMIDRAFT_674980</name>
</gene>
<dbReference type="InterPro" id="IPR036465">
    <property type="entry name" value="vWFA_dom_sf"/>
</dbReference>
<feature type="compositionally biased region" description="Basic and acidic residues" evidence="1">
    <location>
        <begin position="623"/>
        <end position="638"/>
    </location>
</feature>
<dbReference type="HOGENOM" id="CLU_003826_0_0_1"/>
<proteinExistence type="predicted"/>
<name>A0A0C9ZMM0_9AGAM</name>
<feature type="region of interest" description="Disordered" evidence="1">
    <location>
        <begin position="623"/>
        <end position="660"/>
    </location>
</feature>
<reference evidence="5" key="2">
    <citation type="submission" date="2015-01" db="EMBL/GenBank/DDBJ databases">
        <title>Evolutionary Origins and Diversification of the Mycorrhizal Mutualists.</title>
        <authorList>
            <consortium name="DOE Joint Genome Institute"/>
            <consortium name="Mycorrhizal Genomics Consortium"/>
            <person name="Kohler A."/>
            <person name="Kuo A."/>
            <person name="Nagy L.G."/>
            <person name="Floudas D."/>
            <person name="Copeland A."/>
            <person name="Barry K.W."/>
            <person name="Cichocki N."/>
            <person name="Veneault-Fourrey C."/>
            <person name="LaButti K."/>
            <person name="Lindquist E.A."/>
            <person name="Lipzen A."/>
            <person name="Lundell T."/>
            <person name="Morin E."/>
            <person name="Murat C."/>
            <person name="Riley R."/>
            <person name="Ohm R."/>
            <person name="Sun H."/>
            <person name="Tunlid A."/>
            <person name="Henrissat B."/>
            <person name="Grigoriev I.V."/>
            <person name="Hibbett D.S."/>
            <person name="Martin F."/>
        </authorList>
    </citation>
    <scope>NUCLEOTIDE SEQUENCE [LARGE SCALE GENOMIC DNA]</scope>
    <source>
        <strain evidence="5">441</strain>
    </source>
</reference>
<protein>
    <submittedName>
        <fullName evidence="4">Uncharacterized protein</fullName>
    </submittedName>
</protein>
<dbReference type="SUPFAM" id="SSF53300">
    <property type="entry name" value="vWA-like"/>
    <property type="match status" value="1"/>
</dbReference>
<dbReference type="Pfam" id="PF13768">
    <property type="entry name" value="VWA_3"/>
    <property type="match status" value="1"/>
</dbReference>
<dbReference type="SMART" id="SM00327">
    <property type="entry name" value="VWA"/>
    <property type="match status" value="1"/>
</dbReference>
<dbReference type="SMART" id="SM00609">
    <property type="entry name" value="VIT"/>
    <property type="match status" value="1"/>
</dbReference>
<reference evidence="4 5" key="1">
    <citation type="submission" date="2014-04" db="EMBL/GenBank/DDBJ databases">
        <authorList>
            <consortium name="DOE Joint Genome Institute"/>
            <person name="Kuo A."/>
            <person name="Kohler A."/>
            <person name="Costa M.D."/>
            <person name="Nagy L.G."/>
            <person name="Floudas D."/>
            <person name="Copeland A."/>
            <person name="Barry K.W."/>
            <person name="Cichocki N."/>
            <person name="Veneault-Fourrey C."/>
            <person name="LaButti K."/>
            <person name="Lindquist E.A."/>
            <person name="Lipzen A."/>
            <person name="Lundell T."/>
            <person name="Morin E."/>
            <person name="Murat C."/>
            <person name="Sun H."/>
            <person name="Tunlid A."/>
            <person name="Henrissat B."/>
            <person name="Grigoriev I.V."/>
            <person name="Hibbett D.S."/>
            <person name="Martin F."/>
            <person name="Nordberg H.P."/>
            <person name="Cantor M.N."/>
            <person name="Hua S.X."/>
        </authorList>
    </citation>
    <scope>NUCLEOTIDE SEQUENCE [LARGE SCALE GENOMIC DNA]</scope>
    <source>
        <strain evidence="4 5">441</strain>
    </source>
</reference>
<feature type="compositionally biased region" description="Basic and acidic residues" evidence="1">
    <location>
        <begin position="727"/>
        <end position="738"/>
    </location>
</feature>
<sequence>MPPTHAGIVHQPPGQSTLAYLPLRKVAINAWVVDISARLVLTQVFQNESDKPTARAKYVFPLPERSAVCAFELERADGRIAGIVQESEAAARTFETALAAGQTAALAERVTDDIFAISVGSIPAGKRVTTRITFIMDLLSEGLRDYVRLQLPVAIFERYGPPPNSMVDAASATSTTLIDIKVDVQTSDIIHAIRSPTHPIKVLRYKTRSGRRSQRRMSASWTSPTFENRDFVLTVHADGLDKPRCFAEIDAEAGHGAIGMQLTLVPSFKVPRNPSQEYIFVIDISGSMAGARIETAKHTLLMLLRLLPCTRTIFNIFRFGSEVWPLWMASHDFNQDSMNQTITHVNSLTANGGGTEIAKALEAAVGSRRNDRPTAIFLLTDGQVHVGTSCSTDIVAEAVRGSSPQAPLRVFVLGIADATSSTCEGIARAGNGECLFAVSHEHILGKCARLLNAGRTKKIESIVVDWGVLPQERNATSPRLANFGNTLELEPPPALQQVPHILTRIFAGVRFTVFALISPGRIPPSIKLFTKFEGIDEPMEWDVPVTEVKPFKDSECEIPLIHTLAARKLITELSEGRAPLPAVVGSVVASDDEIKKAAIVRLGLWYQLASQYTSFVAVHVGDEQPRGPRGGHNREWQRTRRRLRSLTPMQETRRDDSAKEEAGVGFLSTVLNGFTAAFSFAWGMLNGSVPASIPSSDGPQNVPGSYTDSELNLDTDDGGSRGRTALRRGEGTPRHHSTDTFSTMSSLEESCSSCWTSSRSPSPDDPIVRSPSPEFIPDAEARPTNHPTLPRISHPRGMTSTIPPTVPKEAYEVFQLLGLDGSFSPTAELAQVIGSEILDKADEFGADRKLWATVVAVAYLKKNLENEPDLLDVLIAKTGDFVMEQASGRGTLPRSFEDMVRYASELLEAEQGTTQ</sequence>
<dbReference type="Proteomes" id="UP000054018">
    <property type="component" value="Unassembled WGS sequence"/>
</dbReference>
<accession>A0A0C9ZMM0</accession>
<evidence type="ECO:0000313" key="5">
    <source>
        <dbReference type="Proteomes" id="UP000054018"/>
    </source>
</evidence>
<dbReference type="PANTHER" id="PTHR45737:SF6">
    <property type="entry name" value="VON WILLEBRAND FACTOR A DOMAIN-CONTAINING PROTEIN 5A"/>
    <property type="match status" value="1"/>
</dbReference>